<protein>
    <submittedName>
        <fullName evidence="2">Hypothetical_protein</fullName>
    </submittedName>
</protein>
<feature type="compositionally biased region" description="Low complexity" evidence="1">
    <location>
        <begin position="116"/>
        <end position="131"/>
    </location>
</feature>
<gene>
    <name evidence="2" type="ORF">LBRM2904_34.3130</name>
</gene>
<feature type="region of interest" description="Disordered" evidence="1">
    <location>
        <begin position="83"/>
        <end position="188"/>
    </location>
</feature>
<feature type="region of interest" description="Disordered" evidence="1">
    <location>
        <begin position="26"/>
        <end position="65"/>
    </location>
</feature>
<evidence type="ECO:0000313" key="3">
    <source>
        <dbReference type="Proteomes" id="UP000319462"/>
    </source>
</evidence>
<dbReference type="AlphaFoldDB" id="A0A3P3ZH63"/>
<reference evidence="2 3" key="1">
    <citation type="submission" date="2018-09" db="EMBL/GenBank/DDBJ databases">
        <authorList>
            <person name="Peiro R."/>
            <person name="Begona"/>
            <person name="Cbmso G."/>
            <person name="Lopez M."/>
            <person name="Gonzalez S."/>
        </authorList>
    </citation>
    <scope>NUCLEOTIDE SEQUENCE [LARGE SCALE GENOMIC DNA]</scope>
</reference>
<feature type="compositionally biased region" description="Basic and acidic residues" evidence="1">
    <location>
        <begin position="26"/>
        <end position="40"/>
    </location>
</feature>
<evidence type="ECO:0000256" key="1">
    <source>
        <dbReference type="SAM" id="MobiDB-lite"/>
    </source>
</evidence>
<dbReference type="EMBL" id="LS997633">
    <property type="protein sequence ID" value="SYZ69608.1"/>
    <property type="molecule type" value="Genomic_DNA"/>
</dbReference>
<dbReference type="VEuPathDB" id="TriTrypDB:LbrM.34.3180"/>
<dbReference type="KEGG" id="lbz:LBRM_34_3180"/>
<sequence length="188" mass="20568">MATAEVEEEWGDGVDDFFTEFSLAASHDKSTRRKNADAHQAKVAQSQKKARLKEADCDESAKEARRRIAAAVISRATAKEIEAAARDAKKHQKMCPKKGNTGVASAHPRLSSFSLSGQHHGSSTAASSSPSSKEHSSTARQSGAEPPKSRFSQKRQKMAAKSARKAARKADAKVHCIPYRRVSRRQRR</sequence>
<name>A0A3P3ZH63_LEIBR</name>
<feature type="compositionally biased region" description="Basic residues" evidence="1">
    <location>
        <begin position="151"/>
        <end position="167"/>
    </location>
</feature>
<organism evidence="2 3">
    <name type="scientific">Leishmania braziliensis MHOM/BR/75/M2904</name>
    <dbReference type="NCBI Taxonomy" id="420245"/>
    <lineage>
        <taxon>Eukaryota</taxon>
        <taxon>Discoba</taxon>
        <taxon>Euglenozoa</taxon>
        <taxon>Kinetoplastea</taxon>
        <taxon>Metakinetoplastina</taxon>
        <taxon>Trypanosomatida</taxon>
        <taxon>Trypanosomatidae</taxon>
        <taxon>Leishmaniinae</taxon>
        <taxon>Leishmania</taxon>
        <taxon>Leishmania braziliensis species complex</taxon>
    </lineage>
</organism>
<accession>A0A3P3ZH63</accession>
<evidence type="ECO:0000313" key="2">
    <source>
        <dbReference type="EMBL" id="SYZ69608.1"/>
    </source>
</evidence>
<feature type="compositionally biased region" description="Basic and acidic residues" evidence="1">
    <location>
        <begin position="52"/>
        <end position="63"/>
    </location>
</feature>
<dbReference type="Proteomes" id="UP000319462">
    <property type="component" value="Chromosome 34"/>
</dbReference>
<dbReference type="RefSeq" id="XP_001568424.1">
    <property type="nucleotide sequence ID" value="XM_001568374.1"/>
</dbReference>
<proteinExistence type="predicted"/>